<dbReference type="Pfam" id="PF13561">
    <property type="entry name" value="adh_short_C2"/>
    <property type="match status" value="1"/>
</dbReference>
<protein>
    <submittedName>
        <fullName evidence="3">Short-chain dehydrogenase</fullName>
    </submittedName>
</protein>
<evidence type="ECO:0000256" key="2">
    <source>
        <dbReference type="RuleBase" id="RU000363"/>
    </source>
</evidence>
<dbReference type="EMBL" id="AP018818">
    <property type="protein sequence ID" value="BBF71927.1"/>
    <property type="molecule type" value="Genomic_DNA"/>
</dbReference>
<sequence length="271" mass="27326">MERLKGKRAVVTGGAQGIGAAIAQRLAAEGARVAVLDLDEGAAAAVLPAPHIGIACDVADTASVDRAFVAVKAAFGGVDVLVNNAGRGSAAGDGMDRYYAAQAERSGQIARGEAPDIFIDQTLYCEDEGWTGVLSVTLDGTFKCSRAAVRLMAEQGQGGAIVNIGSTAGVKGDGPIPYCAAKAAVLGMTRAMARELADRGIRVNAVNPGATETPIYAGLPAELKQAIAADSLMKRLAQPDEIAGAVAFLAGADGSFATGSILTVNGGAYFS</sequence>
<organism evidence="3 4">
    <name type="scientific">Sphingomonas bisphenolicum</name>
    <dbReference type="NCBI Taxonomy" id="296544"/>
    <lineage>
        <taxon>Bacteria</taxon>
        <taxon>Pseudomonadati</taxon>
        <taxon>Pseudomonadota</taxon>
        <taxon>Alphaproteobacteria</taxon>
        <taxon>Sphingomonadales</taxon>
        <taxon>Sphingomonadaceae</taxon>
        <taxon>Sphingomonas</taxon>
    </lineage>
</organism>
<proteinExistence type="inferred from homology"/>
<dbReference type="Gene3D" id="3.40.50.720">
    <property type="entry name" value="NAD(P)-binding Rossmann-like Domain"/>
    <property type="match status" value="1"/>
</dbReference>
<dbReference type="InterPro" id="IPR002347">
    <property type="entry name" value="SDR_fam"/>
</dbReference>
<comment type="similarity">
    <text evidence="1 2">Belongs to the short-chain dehydrogenases/reductases (SDR) family.</text>
</comment>
<dbReference type="PANTHER" id="PTHR42760:SF40">
    <property type="entry name" value="3-OXOACYL-[ACYL-CARRIER-PROTEIN] REDUCTASE, CHLOROPLASTIC"/>
    <property type="match status" value="1"/>
</dbReference>
<dbReference type="SUPFAM" id="SSF51735">
    <property type="entry name" value="NAD(P)-binding Rossmann-fold domains"/>
    <property type="match status" value="1"/>
</dbReference>
<dbReference type="InterPro" id="IPR036291">
    <property type="entry name" value="NAD(P)-bd_dom_sf"/>
</dbReference>
<keyword evidence="4" id="KW-1185">Reference proteome</keyword>
<dbReference type="PANTHER" id="PTHR42760">
    <property type="entry name" value="SHORT-CHAIN DEHYDROGENASES/REDUCTASES FAMILY MEMBER"/>
    <property type="match status" value="1"/>
</dbReference>
<evidence type="ECO:0000313" key="3">
    <source>
        <dbReference type="EMBL" id="BBF71927.1"/>
    </source>
</evidence>
<dbReference type="Pfam" id="PF00106">
    <property type="entry name" value="adh_short"/>
    <property type="match status" value="1"/>
</dbReference>
<reference evidence="3" key="1">
    <citation type="submission" date="2018-07" db="EMBL/GenBank/DDBJ databases">
        <title>Complete genome sequence of Sphingomonas bisphenolicum strain AO1, a bisphenol A degradative bacterium isolated from Japanese farm field.</title>
        <authorList>
            <person name="Murakami M."/>
            <person name="Koh M."/>
            <person name="Koba S."/>
            <person name="Matsumura Y."/>
        </authorList>
    </citation>
    <scope>NUCLEOTIDE SEQUENCE</scope>
    <source>
        <strain evidence="3">AO1</strain>
    </source>
</reference>
<gene>
    <name evidence="3" type="ORF">SBA_ch2_4600</name>
</gene>
<dbReference type="Proteomes" id="UP001059971">
    <property type="component" value="Chromosome 2"/>
</dbReference>
<dbReference type="PRINTS" id="PR00081">
    <property type="entry name" value="GDHRDH"/>
</dbReference>
<accession>A0ABM7G794</accession>
<name>A0ABM7G794_9SPHN</name>
<dbReference type="PRINTS" id="PR00080">
    <property type="entry name" value="SDRFAMILY"/>
</dbReference>
<evidence type="ECO:0000313" key="4">
    <source>
        <dbReference type="Proteomes" id="UP001059971"/>
    </source>
</evidence>
<evidence type="ECO:0000256" key="1">
    <source>
        <dbReference type="ARBA" id="ARBA00006484"/>
    </source>
</evidence>
<dbReference type="RefSeq" id="WP_261936836.1">
    <property type="nucleotide sequence ID" value="NZ_AP018818.1"/>
</dbReference>